<feature type="transmembrane region" description="Helical" evidence="2">
    <location>
        <begin position="32"/>
        <end position="50"/>
    </location>
</feature>
<organism evidence="3 4">
    <name type="scientific">Austwickia chelonae NBRC 105200</name>
    <dbReference type="NCBI Taxonomy" id="1184607"/>
    <lineage>
        <taxon>Bacteria</taxon>
        <taxon>Bacillati</taxon>
        <taxon>Actinomycetota</taxon>
        <taxon>Actinomycetes</taxon>
        <taxon>Micrococcales</taxon>
        <taxon>Dermatophilaceae</taxon>
        <taxon>Austwickia</taxon>
    </lineage>
</organism>
<dbReference type="InterPro" id="IPR029025">
    <property type="entry name" value="T3SS_substrate_exporter_C"/>
</dbReference>
<keyword evidence="2" id="KW-0472">Membrane</keyword>
<dbReference type="AlphaFoldDB" id="K6VM10"/>
<feature type="transmembrane region" description="Helical" evidence="2">
    <location>
        <begin position="189"/>
        <end position="208"/>
    </location>
</feature>
<evidence type="ECO:0000256" key="2">
    <source>
        <dbReference type="SAM" id="Phobius"/>
    </source>
</evidence>
<keyword evidence="2" id="KW-0812">Transmembrane</keyword>
<dbReference type="EMBL" id="BAGZ01000008">
    <property type="protein sequence ID" value="GAB77774.1"/>
    <property type="molecule type" value="Genomic_DNA"/>
</dbReference>
<protein>
    <submittedName>
        <fullName evidence="3">Flagellar biosynthetic protein FlhB</fullName>
    </submittedName>
</protein>
<proteinExistence type="predicted"/>
<dbReference type="eggNOG" id="COG1377">
    <property type="taxonomic scope" value="Bacteria"/>
</dbReference>
<reference evidence="3 4" key="1">
    <citation type="submission" date="2012-08" db="EMBL/GenBank/DDBJ databases">
        <title>Whole genome shotgun sequence of Austwickia chelonae NBRC 105200.</title>
        <authorList>
            <person name="Yoshida I."/>
            <person name="Hosoyama A."/>
            <person name="Tsuchikane K."/>
            <person name="Katsumata H."/>
            <person name="Ando Y."/>
            <person name="Ohji S."/>
            <person name="Hamada M."/>
            <person name="Tamura T."/>
            <person name="Yamazoe A."/>
            <person name="Yamazaki S."/>
            <person name="Fujita N."/>
        </authorList>
    </citation>
    <scope>NUCLEOTIDE SEQUENCE [LARGE SCALE GENOMIC DNA]</scope>
    <source>
        <strain evidence="3 4">NBRC 105200</strain>
    </source>
</reference>
<feature type="transmembrane region" description="Helical" evidence="2">
    <location>
        <begin position="93"/>
        <end position="114"/>
    </location>
</feature>
<dbReference type="InterPro" id="IPR006135">
    <property type="entry name" value="T3SS_substrate_exporter"/>
</dbReference>
<keyword evidence="3" id="KW-0966">Cell projection</keyword>
<evidence type="ECO:0000256" key="1">
    <source>
        <dbReference type="SAM" id="MobiDB-lite"/>
    </source>
</evidence>
<gene>
    <name evidence="3" type="primary">flhB</name>
    <name evidence="3" type="ORF">AUCHE_08_00130</name>
</gene>
<keyword evidence="3" id="KW-0282">Flagellum</keyword>
<dbReference type="STRING" id="100225.SAMN05421595_0276"/>
<evidence type="ECO:0000313" key="3">
    <source>
        <dbReference type="EMBL" id="GAB77774.1"/>
    </source>
</evidence>
<dbReference type="RefSeq" id="WP_006502526.1">
    <property type="nucleotide sequence ID" value="NZ_BAGZ01000008.1"/>
</dbReference>
<evidence type="ECO:0000313" key="4">
    <source>
        <dbReference type="Proteomes" id="UP000008495"/>
    </source>
</evidence>
<dbReference type="GO" id="GO:0005886">
    <property type="term" value="C:plasma membrane"/>
    <property type="evidence" value="ECO:0007669"/>
    <property type="project" value="TreeGrafter"/>
</dbReference>
<feature type="transmembrane region" description="Helical" evidence="2">
    <location>
        <begin position="147"/>
        <end position="169"/>
    </location>
</feature>
<sequence length="399" mass="43177">MAEDKHSKTEKPTPKRRKEAKDEGNVAKTPDLSAWLTVLAFVALGPYTVGSLRDVFTGLFRDGESLMRRPDVLQLEPVLLSAMWGFAKTVGPIAFACMFLGVMGHVVQGGLSVSSKRFKPKWKKLNPGPGLKNMFAMQGMWTLAKTLIKFVVFGTVAYMVMTGVVTSITGTGAWSLSSVASVGADSAMTILRMIAVTGLVIAAADWIVEKRRIEKSLMMTKDEIKRESKMQEGDPHLKGAIKAKQREMGRRRMMAAVGESTVVMANPTHVAVALSYETGGGAPKVVAKGAGHLAVRIREEAQAHDVPIVRDPITTRMLYKLCEVDQVIPPDLYDAIAQVIAFVFYLDEMGRASGEHDSPVENPYGEDLPDDLTDDALGIRGLSVETEPDAGACPGGSQI</sequence>
<dbReference type="SUPFAM" id="SSF160544">
    <property type="entry name" value="EscU C-terminal domain-like"/>
    <property type="match status" value="1"/>
</dbReference>
<feature type="region of interest" description="Disordered" evidence="1">
    <location>
        <begin position="1"/>
        <end position="25"/>
    </location>
</feature>
<keyword evidence="3" id="KW-0969">Cilium</keyword>
<dbReference type="GO" id="GO:0009306">
    <property type="term" value="P:protein secretion"/>
    <property type="evidence" value="ECO:0007669"/>
    <property type="project" value="InterPro"/>
</dbReference>
<comment type="caution">
    <text evidence="3">The sequence shown here is derived from an EMBL/GenBank/DDBJ whole genome shotgun (WGS) entry which is preliminary data.</text>
</comment>
<name>K6VM10_9MICO</name>
<dbReference type="OrthoDB" id="9807950at2"/>
<dbReference type="PRINTS" id="PR00950">
    <property type="entry name" value="TYPE3IMSPROT"/>
</dbReference>
<dbReference type="PANTHER" id="PTHR30531:SF12">
    <property type="entry name" value="FLAGELLAR BIOSYNTHETIC PROTEIN FLHB"/>
    <property type="match status" value="1"/>
</dbReference>
<dbReference type="Pfam" id="PF01312">
    <property type="entry name" value="Bac_export_2"/>
    <property type="match status" value="1"/>
</dbReference>
<keyword evidence="4" id="KW-1185">Reference proteome</keyword>
<dbReference type="Proteomes" id="UP000008495">
    <property type="component" value="Unassembled WGS sequence"/>
</dbReference>
<dbReference type="PANTHER" id="PTHR30531">
    <property type="entry name" value="FLAGELLAR BIOSYNTHETIC PROTEIN FLHB"/>
    <property type="match status" value="1"/>
</dbReference>
<accession>K6VM10</accession>
<keyword evidence="2" id="KW-1133">Transmembrane helix</keyword>
<dbReference type="Gene3D" id="3.40.1690.10">
    <property type="entry name" value="secretion proteins EscU"/>
    <property type="match status" value="1"/>
</dbReference>